<accession>A0A1E3QPV6</accession>
<name>A0A1E3QPV6_9ASCO</name>
<feature type="region of interest" description="Disordered" evidence="6">
    <location>
        <begin position="299"/>
        <end position="320"/>
    </location>
</feature>
<dbReference type="EMBL" id="KV454431">
    <property type="protein sequence ID" value="ODQ79739.1"/>
    <property type="molecule type" value="Genomic_DNA"/>
</dbReference>
<comment type="subcellular location">
    <subcellularLocation>
        <location evidence="1">Nucleus</location>
    </subcellularLocation>
</comment>
<dbReference type="GO" id="GO:0005654">
    <property type="term" value="C:nucleoplasm"/>
    <property type="evidence" value="ECO:0007669"/>
    <property type="project" value="TreeGrafter"/>
</dbReference>
<evidence type="ECO:0000256" key="3">
    <source>
        <dbReference type="ARBA" id="ARBA00023242"/>
    </source>
</evidence>
<dbReference type="Pfam" id="PF09468">
    <property type="entry name" value="RNase_H2-Ydr279"/>
    <property type="match status" value="1"/>
</dbReference>
<keyword evidence="10" id="KW-1185">Reference proteome</keyword>
<evidence type="ECO:0000256" key="1">
    <source>
        <dbReference type="ARBA" id="ARBA00004123"/>
    </source>
</evidence>
<keyword evidence="3" id="KW-0539">Nucleus</keyword>
<sequence>MTIDKKSTRVILLPKAPGSETHSVLTLPHPRTQEPANYIIITNSESKPAVSTLYELKEISGKNPHHQQQQLAPETKDGKTVKSLIFERYEGTGGPSTQGLVIQDPAMTIATRYNLAYTLIAYFTSSSNTSTRYQSLEDLIDSISAVGLFTDFSSKIPEAMIKAALQPICETITENVGEDDVEVYYRFSRARCLEFLMAKVTKLAGHFPESIMEAHIKPMLFSPTFASSADSETGNDEVVYQCKLKYSAFLIGSYLSPEFITELMKQLDITKLVVYLDELKANKEKAALAEENMRLLAEQSAGAGKSKKKPTATKKATKKATLPRKVAIGSGALDGFFKKA</sequence>
<dbReference type="PANTHER" id="PTHR13383">
    <property type="entry name" value="RIBONUCLEASE H2 SUBUNIT B"/>
    <property type="match status" value="1"/>
</dbReference>
<dbReference type="RefSeq" id="XP_018985067.1">
    <property type="nucleotide sequence ID" value="XM_019130468.1"/>
</dbReference>
<evidence type="ECO:0000256" key="5">
    <source>
        <dbReference type="ARBA" id="ARBA00033464"/>
    </source>
</evidence>
<protein>
    <recommendedName>
        <fullName evidence="2">Ribonuclease H2 subunit B</fullName>
    </recommendedName>
    <alternativeName>
        <fullName evidence="5">Ribonuclease HI subunit B</fullName>
    </alternativeName>
</protein>
<evidence type="ECO:0000259" key="7">
    <source>
        <dbReference type="Pfam" id="PF09468"/>
    </source>
</evidence>
<dbReference type="InterPro" id="IPR040456">
    <property type="entry name" value="RNase_H2_suB"/>
</dbReference>
<dbReference type="AlphaFoldDB" id="A0A1E3QPV6"/>
<evidence type="ECO:0000313" key="9">
    <source>
        <dbReference type="EMBL" id="ODQ79739.1"/>
    </source>
</evidence>
<evidence type="ECO:0000256" key="6">
    <source>
        <dbReference type="SAM" id="MobiDB-lite"/>
    </source>
</evidence>
<dbReference type="Proteomes" id="UP000094336">
    <property type="component" value="Unassembled WGS sequence"/>
</dbReference>
<dbReference type="OrthoDB" id="29098at2759"/>
<dbReference type="InterPro" id="IPR019024">
    <property type="entry name" value="RNase_H2_suB_wHTH"/>
</dbReference>
<dbReference type="InterPro" id="IPR041195">
    <property type="entry name" value="Rnh202_N"/>
</dbReference>
<organism evidence="9 10">
    <name type="scientific">Babjeviella inositovora NRRL Y-12698</name>
    <dbReference type="NCBI Taxonomy" id="984486"/>
    <lineage>
        <taxon>Eukaryota</taxon>
        <taxon>Fungi</taxon>
        <taxon>Dikarya</taxon>
        <taxon>Ascomycota</taxon>
        <taxon>Saccharomycotina</taxon>
        <taxon>Pichiomycetes</taxon>
        <taxon>Serinales incertae sedis</taxon>
        <taxon>Babjeviella</taxon>
    </lineage>
</organism>
<proteinExistence type="predicted"/>
<dbReference type="STRING" id="984486.A0A1E3QPV6"/>
<dbReference type="PANTHER" id="PTHR13383:SF11">
    <property type="entry name" value="RIBONUCLEASE H2 SUBUNIT B"/>
    <property type="match status" value="1"/>
</dbReference>
<feature type="compositionally biased region" description="Basic residues" evidence="6">
    <location>
        <begin position="305"/>
        <end position="320"/>
    </location>
</feature>
<evidence type="ECO:0000259" key="8">
    <source>
        <dbReference type="Pfam" id="PF17745"/>
    </source>
</evidence>
<dbReference type="GO" id="GO:0006401">
    <property type="term" value="P:RNA catabolic process"/>
    <property type="evidence" value="ECO:0007669"/>
    <property type="project" value="TreeGrafter"/>
</dbReference>
<feature type="domain" description="Ribonuclease H2 subunit B wHTH" evidence="7">
    <location>
        <begin position="117"/>
        <end position="263"/>
    </location>
</feature>
<evidence type="ECO:0000256" key="4">
    <source>
        <dbReference type="ARBA" id="ARBA00024778"/>
    </source>
</evidence>
<comment type="function">
    <text evidence="4">Non catalytic subunit of RNase H2, an endonuclease that specifically degrades the RNA of RNA:DNA hybrids. Participates in DNA replication, possibly by mediating the removal of lagging-strand Okazaki fragment RNA primers during DNA replication. Mediates the excision of single ribonucleotides from DNA:RNA duplexes.</text>
</comment>
<evidence type="ECO:0000313" key="10">
    <source>
        <dbReference type="Proteomes" id="UP000094336"/>
    </source>
</evidence>
<dbReference type="GeneID" id="30148321"/>
<evidence type="ECO:0000256" key="2">
    <source>
        <dbReference type="ARBA" id="ARBA00019062"/>
    </source>
</evidence>
<feature type="domain" description="Rnh202 triple barrel" evidence="8">
    <location>
        <begin position="12"/>
        <end position="114"/>
    </location>
</feature>
<dbReference type="GO" id="GO:0032299">
    <property type="term" value="C:ribonuclease H2 complex"/>
    <property type="evidence" value="ECO:0007669"/>
    <property type="project" value="InterPro"/>
</dbReference>
<dbReference type="Pfam" id="PF17745">
    <property type="entry name" value="Ydr279_N"/>
    <property type="match status" value="1"/>
</dbReference>
<dbReference type="Gene3D" id="1.10.20.120">
    <property type="match status" value="1"/>
</dbReference>
<reference evidence="10" key="1">
    <citation type="submission" date="2016-05" db="EMBL/GenBank/DDBJ databases">
        <title>Comparative genomics of biotechnologically important yeasts.</title>
        <authorList>
            <consortium name="DOE Joint Genome Institute"/>
            <person name="Riley R."/>
            <person name="Haridas S."/>
            <person name="Wolfe K.H."/>
            <person name="Lopes M.R."/>
            <person name="Hittinger C.T."/>
            <person name="Goker M."/>
            <person name="Salamov A."/>
            <person name="Wisecaver J."/>
            <person name="Long T.M."/>
            <person name="Aerts A.L."/>
            <person name="Barry K."/>
            <person name="Choi C."/>
            <person name="Clum A."/>
            <person name="Coughlan A.Y."/>
            <person name="Deshpande S."/>
            <person name="Douglass A.P."/>
            <person name="Hanson S.J."/>
            <person name="Klenk H.-P."/>
            <person name="Labutti K."/>
            <person name="Lapidus A."/>
            <person name="Lindquist E."/>
            <person name="Lipzen A."/>
            <person name="Meier-Kolthoff J.P."/>
            <person name="Ohm R.A."/>
            <person name="Otillar R.P."/>
            <person name="Pangilinan J."/>
            <person name="Peng Y."/>
            <person name="Rokas A."/>
            <person name="Rosa C.A."/>
            <person name="Scheuner C."/>
            <person name="Sibirny A.A."/>
            <person name="Slot J.C."/>
            <person name="Stielow J.B."/>
            <person name="Sun H."/>
            <person name="Kurtzman C.P."/>
            <person name="Blackwell M."/>
            <person name="Grigoriev I.V."/>
            <person name="Jeffries T.W."/>
        </authorList>
    </citation>
    <scope>NUCLEOTIDE SEQUENCE [LARGE SCALE GENOMIC DNA]</scope>
    <source>
        <strain evidence="10">NRRL Y-12698</strain>
    </source>
</reference>
<gene>
    <name evidence="9" type="ORF">BABINDRAFT_166849</name>
</gene>